<evidence type="ECO:0000313" key="4">
    <source>
        <dbReference type="Proteomes" id="UP000011087"/>
    </source>
</evidence>
<evidence type="ECO:0000313" key="2">
    <source>
        <dbReference type="EMBL" id="EKX51576.1"/>
    </source>
</evidence>
<dbReference type="HOGENOM" id="CLU_974686_0_0_1"/>
<accession>L1JSM9</accession>
<dbReference type="EMBL" id="JH992975">
    <property type="protein sequence ID" value="EKX51576.1"/>
    <property type="molecule type" value="Genomic_DNA"/>
</dbReference>
<gene>
    <name evidence="2" type="ORF">GUITHDRAFT_134483</name>
</gene>
<evidence type="ECO:0000256" key="1">
    <source>
        <dbReference type="SAM" id="Coils"/>
    </source>
</evidence>
<dbReference type="GeneID" id="17308260"/>
<protein>
    <submittedName>
        <fullName evidence="2 3">Uncharacterized protein</fullName>
    </submittedName>
</protein>
<keyword evidence="1" id="KW-0175">Coiled coil</keyword>
<sequence>MFDWFSILHIFTILKTLLSSQRGLFGKIFAYVLVLLINTFGKVESRGLREEIIRIAAVTLILEIADQKKDFQGHMPVSAIQLPENFEQQIHSALQIMALIVAGEDHQIEGDCCRFSASPAAVIMASGLVRAMATLVAAAMDENEYLTCMQVLRGQLLALPGVSFHAWAMWVIWPGKQAGTKRSAVDLANMYQEHRHEVKRRQDETRRLQNTIKDLRAENQTLRITNRNLTERINELLAQGHGRVDTNASMAGDNHDCLGTLGKQFCKCEGKAERLKSLAERFPPYL</sequence>
<proteinExistence type="predicted"/>
<dbReference type="KEGG" id="gtt:GUITHDRAFT_134483"/>
<dbReference type="PaxDb" id="55529-EKX51576"/>
<reference evidence="3" key="3">
    <citation type="submission" date="2016-03" db="UniProtKB">
        <authorList>
            <consortium name="EnsemblProtists"/>
        </authorList>
    </citation>
    <scope>IDENTIFICATION</scope>
</reference>
<keyword evidence="4" id="KW-1185">Reference proteome</keyword>
<evidence type="ECO:0000313" key="3">
    <source>
        <dbReference type="EnsemblProtists" id="EKX51576"/>
    </source>
</evidence>
<name>L1JSM9_GUITC</name>
<dbReference type="AlphaFoldDB" id="L1JSM9"/>
<dbReference type="EnsemblProtists" id="EKX51576">
    <property type="protein sequence ID" value="EKX51576"/>
    <property type="gene ID" value="GUITHDRAFT_134483"/>
</dbReference>
<dbReference type="RefSeq" id="XP_005838556.1">
    <property type="nucleotide sequence ID" value="XM_005838499.1"/>
</dbReference>
<reference evidence="2 4" key="1">
    <citation type="journal article" date="2012" name="Nature">
        <title>Algal genomes reveal evolutionary mosaicism and the fate of nucleomorphs.</title>
        <authorList>
            <consortium name="DOE Joint Genome Institute"/>
            <person name="Curtis B.A."/>
            <person name="Tanifuji G."/>
            <person name="Burki F."/>
            <person name="Gruber A."/>
            <person name="Irimia M."/>
            <person name="Maruyama S."/>
            <person name="Arias M.C."/>
            <person name="Ball S.G."/>
            <person name="Gile G.H."/>
            <person name="Hirakawa Y."/>
            <person name="Hopkins J.F."/>
            <person name="Kuo A."/>
            <person name="Rensing S.A."/>
            <person name="Schmutz J."/>
            <person name="Symeonidi A."/>
            <person name="Elias M."/>
            <person name="Eveleigh R.J."/>
            <person name="Herman E.K."/>
            <person name="Klute M.J."/>
            <person name="Nakayama T."/>
            <person name="Obornik M."/>
            <person name="Reyes-Prieto A."/>
            <person name="Armbrust E.V."/>
            <person name="Aves S.J."/>
            <person name="Beiko R.G."/>
            <person name="Coutinho P."/>
            <person name="Dacks J.B."/>
            <person name="Durnford D.G."/>
            <person name="Fast N.M."/>
            <person name="Green B.R."/>
            <person name="Grisdale C.J."/>
            <person name="Hempel F."/>
            <person name="Henrissat B."/>
            <person name="Hoppner M.P."/>
            <person name="Ishida K."/>
            <person name="Kim E."/>
            <person name="Koreny L."/>
            <person name="Kroth P.G."/>
            <person name="Liu Y."/>
            <person name="Malik S.B."/>
            <person name="Maier U.G."/>
            <person name="McRose D."/>
            <person name="Mock T."/>
            <person name="Neilson J.A."/>
            <person name="Onodera N.T."/>
            <person name="Poole A.M."/>
            <person name="Pritham E.J."/>
            <person name="Richards T.A."/>
            <person name="Rocap G."/>
            <person name="Roy S.W."/>
            <person name="Sarai C."/>
            <person name="Schaack S."/>
            <person name="Shirato S."/>
            <person name="Slamovits C.H."/>
            <person name="Spencer D.F."/>
            <person name="Suzuki S."/>
            <person name="Worden A.Z."/>
            <person name="Zauner S."/>
            <person name="Barry K."/>
            <person name="Bell C."/>
            <person name="Bharti A.K."/>
            <person name="Crow J.A."/>
            <person name="Grimwood J."/>
            <person name="Kramer R."/>
            <person name="Lindquist E."/>
            <person name="Lucas S."/>
            <person name="Salamov A."/>
            <person name="McFadden G.I."/>
            <person name="Lane C.E."/>
            <person name="Keeling P.J."/>
            <person name="Gray M.W."/>
            <person name="Grigoriev I.V."/>
            <person name="Archibald J.M."/>
        </authorList>
    </citation>
    <scope>NUCLEOTIDE SEQUENCE</scope>
    <source>
        <strain evidence="2 4">CCMP2712</strain>
    </source>
</reference>
<feature type="coiled-coil region" evidence="1">
    <location>
        <begin position="191"/>
        <end position="239"/>
    </location>
</feature>
<reference evidence="4" key="2">
    <citation type="submission" date="2012-11" db="EMBL/GenBank/DDBJ databases">
        <authorList>
            <person name="Kuo A."/>
            <person name="Curtis B.A."/>
            <person name="Tanifuji G."/>
            <person name="Burki F."/>
            <person name="Gruber A."/>
            <person name="Irimia M."/>
            <person name="Maruyama S."/>
            <person name="Arias M.C."/>
            <person name="Ball S.G."/>
            <person name="Gile G.H."/>
            <person name="Hirakawa Y."/>
            <person name="Hopkins J.F."/>
            <person name="Rensing S.A."/>
            <person name="Schmutz J."/>
            <person name="Symeonidi A."/>
            <person name="Elias M."/>
            <person name="Eveleigh R.J."/>
            <person name="Herman E.K."/>
            <person name="Klute M.J."/>
            <person name="Nakayama T."/>
            <person name="Obornik M."/>
            <person name="Reyes-Prieto A."/>
            <person name="Armbrust E.V."/>
            <person name="Aves S.J."/>
            <person name="Beiko R.G."/>
            <person name="Coutinho P."/>
            <person name="Dacks J.B."/>
            <person name="Durnford D.G."/>
            <person name="Fast N.M."/>
            <person name="Green B.R."/>
            <person name="Grisdale C."/>
            <person name="Hempe F."/>
            <person name="Henrissat B."/>
            <person name="Hoppner M.P."/>
            <person name="Ishida K.-I."/>
            <person name="Kim E."/>
            <person name="Koreny L."/>
            <person name="Kroth P.G."/>
            <person name="Liu Y."/>
            <person name="Malik S.-B."/>
            <person name="Maier U.G."/>
            <person name="McRose D."/>
            <person name="Mock T."/>
            <person name="Neilson J.A."/>
            <person name="Onodera N.T."/>
            <person name="Poole A.M."/>
            <person name="Pritham E.J."/>
            <person name="Richards T.A."/>
            <person name="Rocap G."/>
            <person name="Roy S.W."/>
            <person name="Sarai C."/>
            <person name="Schaack S."/>
            <person name="Shirato S."/>
            <person name="Slamovits C.H."/>
            <person name="Spencer D.F."/>
            <person name="Suzuki S."/>
            <person name="Worden A.Z."/>
            <person name="Zauner S."/>
            <person name="Barry K."/>
            <person name="Bell C."/>
            <person name="Bharti A.K."/>
            <person name="Crow J.A."/>
            <person name="Grimwood J."/>
            <person name="Kramer R."/>
            <person name="Lindquist E."/>
            <person name="Lucas S."/>
            <person name="Salamov A."/>
            <person name="McFadden G.I."/>
            <person name="Lane C.E."/>
            <person name="Keeling P.J."/>
            <person name="Gray M.W."/>
            <person name="Grigoriev I.V."/>
            <person name="Archibald J.M."/>
        </authorList>
    </citation>
    <scope>NUCLEOTIDE SEQUENCE</scope>
    <source>
        <strain evidence="4">CCMP2712</strain>
    </source>
</reference>
<organism evidence="2">
    <name type="scientific">Guillardia theta (strain CCMP2712)</name>
    <name type="common">Cryptophyte</name>
    <dbReference type="NCBI Taxonomy" id="905079"/>
    <lineage>
        <taxon>Eukaryota</taxon>
        <taxon>Cryptophyceae</taxon>
        <taxon>Pyrenomonadales</taxon>
        <taxon>Geminigeraceae</taxon>
        <taxon>Guillardia</taxon>
    </lineage>
</organism>
<dbReference type="Proteomes" id="UP000011087">
    <property type="component" value="Unassembled WGS sequence"/>
</dbReference>